<evidence type="ECO:0000313" key="3">
    <source>
        <dbReference type="Proteomes" id="UP000431401"/>
    </source>
</evidence>
<accession>A0A7K0E1R1</accession>
<dbReference type="Proteomes" id="UP000431401">
    <property type="component" value="Unassembled WGS sequence"/>
</dbReference>
<dbReference type="EMBL" id="WEGI01000032">
    <property type="protein sequence ID" value="MQY32019.1"/>
    <property type="molecule type" value="Genomic_DNA"/>
</dbReference>
<reference evidence="2 3" key="1">
    <citation type="submission" date="2019-10" db="EMBL/GenBank/DDBJ databases">
        <title>Nocardia macrotermitis sp. nov. and Nocardia aurantia sp. nov., isolated from the gut of fungus growing-termite Macrotermes natalensis.</title>
        <authorList>
            <person name="Benndorf R."/>
            <person name="Schwitalla J."/>
            <person name="Martin K."/>
            <person name="De Beer W."/>
            <person name="Kaster A.-K."/>
            <person name="Vollmers J."/>
            <person name="Poulsen M."/>
            <person name="Beemelmanns C."/>
        </authorList>
    </citation>
    <scope>NUCLEOTIDE SEQUENCE [LARGE SCALE GENOMIC DNA]</scope>
    <source>
        <strain evidence="2 3">RB56</strain>
    </source>
</reference>
<proteinExistence type="predicted"/>
<gene>
    <name evidence="2" type="ORF">NRB56_76330</name>
</gene>
<organism evidence="2 3">
    <name type="scientific">Nocardia aurantia</name>
    <dbReference type="NCBI Taxonomy" id="2585199"/>
    <lineage>
        <taxon>Bacteria</taxon>
        <taxon>Bacillati</taxon>
        <taxon>Actinomycetota</taxon>
        <taxon>Actinomycetes</taxon>
        <taxon>Mycobacteriales</taxon>
        <taxon>Nocardiaceae</taxon>
        <taxon>Nocardia</taxon>
    </lineage>
</organism>
<feature type="domain" description="pPIWI-RE three-gene island" evidence="1">
    <location>
        <begin position="2"/>
        <end position="156"/>
    </location>
</feature>
<keyword evidence="3" id="KW-1185">Reference proteome</keyword>
<dbReference type="InterPro" id="IPR055254">
    <property type="entry name" value="pPIWI_RE_Z"/>
</dbReference>
<dbReference type="AlphaFoldDB" id="A0A7K0E1R1"/>
<evidence type="ECO:0000313" key="2">
    <source>
        <dbReference type="EMBL" id="MQY32019.1"/>
    </source>
</evidence>
<name>A0A7K0E1R1_9NOCA</name>
<evidence type="ECO:0000259" key="1">
    <source>
        <dbReference type="Pfam" id="PF18155"/>
    </source>
</evidence>
<sequence>MLDIELGLYLQQHLNPDRNADDTWTLLGGYPFGAAFGDVTDDEARARVARARHYLWDRRRHHEWRRSLTDYLTIPEHLRGFDFDEPSAPPRRRQPARAAGRFEVYDRVLSDPPPFARTPIPIAGAGEHTFPVGNLRYSVRIPKQLLTDAAPTGHQLDDPLPGNGEPVEVRWSQLKATADTMDAIENDRGGKLHQWRRRLDRVELRVRDRRGQRFASSADPLFRIDGLLNMAGMVGAGKSTVRDILTYWAVTQADPARNVTLVVGDVAEVLAIVELFTNLGVDAAPVLGHSTRERNLERLHRRQAGAGADSMLAHDHVGFQYLSSACALDALRGSEETRPLRIREAPCMSLLPARGDDHDHGSGSRRDTRHVCPLYSRCPRHIGSRNLITAKVWVATPAGLVHSGLPNAIQPERIRYLELACRRSDLIIVDEADRVQMQLDTAFAPAMTLRGGNESWIDEVSVHKIGELIRGRHLQLVNVNVDEWNTAINTVQTAADKLFALLIDHSELRSWITEDYFSAFTLHRLLIDDWFATADTTGAHEGAHGAGGGEALDRLEFVQTVLNRYRDQPLRAQRVSNDPDPEATEWVNRFVNLTLEILQSPRESVQDRLTDTLTELLVVDTDAGEKTVDAHVLRFEFTLVLAALHHSLDRMTILWTQVEPVLHLEGTSNVMSRRPPKDYEPILPESPMGNILGFQFHAGDGPSGELRFFRCNGVGRELLLSLHRLGAVDSRPGPHVMLMSATSWAGTSTRYHVYAPVDVVLRPHADEVAGINKSSFRTHLLYWPGNTGPGDRAPIRLSGTDSRTRSAALVQMLNQLALPDRSLSGGTSVFDEELADIEDPERRRILVLVGSYDEAKRAFDHLNNIPQWKGRVTRLISDDADVDDYWMTLRRGEVATFADTGASLLIAPLLAVERGHNIVVTGGKAAIGSVFFLARPHPRPDDITLAIQAINDWAVRGIRGSTNTFDTTARRYDSPNDAGLAYRRAATKQWVHFLTRRMAWSSLRGDEQIAAAWDQLVVIWQVIGRLVRGGEAARVVFVDAAFAPRAAEFGTDTAETSLLVALLAVLQPYFDENSDKPSLDRSLVTALYEPLYLALGLLQDPVTVSVTRPDWPVWS</sequence>
<dbReference type="RefSeq" id="WP_227838686.1">
    <property type="nucleotide sequence ID" value="NZ_WEGI01000032.1"/>
</dbReference>
<protein>
    <recommendedName>
        <fullName evidence="1">pPIWI-RE three-gene island domain-containing protein</fullName>
    </recommendedName>
</protein>
<dbReference type="Pfam" id="PF18155">
    <property type="entry name" value="pPIWI_RE_Z"/>
    <property type="match status" value="1"/>
</dbReference>
<comment type="caution">
    <text evidence="2">The sequence shown here is derived from an EMBL/GenBank/DDBJ whole genome shotgun (WGS) entry which is preliminary data.</text>
</comment>